<dbReference type="InterPro" id="IPR020846">
    <property type="entry name" value="MFS_dom"/>
</dbReference>
<dbReference type="SUPFAM" id="SSF103473">
    <property type="entry name" value="MFS general substrate transporter"/>
    <property type="match status" value="1"/>
</dbReference>
<dbReference type="PANTHER" id="PTHR11360:SF229">
    <property type="entry name" value="AGAP007601-PA"/>
    <property type="match status" value="1"/>
</dbReference>
<feature type="transmembrane region" description="Helical" evidence="2">
    <location>
        <begin position="270"/>
        <end position="288"/>
    </location>
</feature>
<comment type="subcellular location">
    <subcellularLocation>
        <location evidence="1">Membrane</location>
        <topology evidence="1">Multi-pass membrane protein</topology>
    </subcellularLocation>
</comment>
<feature type="transmembrane region" description="Helical" evidence="2">
    <location>
        <begin position="167"/>
        <end position="186"/>
    </location>
</feature>
<keyword evidence="2" id="KW-0472">Membrane</keyword>
<sequence length="445" mass="48597">MATMDQGWSWVVLVASFSISGLLFGLSKCAGILYTVLPQMFGISRSQAATITTLFSGLMCGFGIISGMLLKYISIRKIVVLAGVLSSLGLCISALAKTSSMFLLGYGIVLAIGGGLSIVPSRMVLMEYFDKKRNLAIGLSLTGSCVGGICLPPLMERLQVRYGISGTLFIFSGLLLNIIPAALTFFPRAKNPKPKPREIKINTITSKLSLKPQQTKQKKCSCPLDFSVLTHFHFTAISASTCCAIAGFSAINIALPDFSMSELNVSRSQAALLLSGLSTGDLLGRMFISVFNAKFHLKHSYMIGLVFCAILILSVAFMPSYWTLFACACAYGLVSGTTNVTPNLLINEYIEPKKWAPAFALNTMFASIPIMATAPLIAVLRETFGSYVQCFYIASLVSLCAILPWCLESIVQWKKKKEVYWLTKETRERLRHTPHRSEVALRSIF</sequence>
<dbReference type="EnsemblMetazoa" id="SMAR009263-RA">
    <property type="protein sequence ID" value="SMAR009263-PA"/>
    <property type="gene ID" value="SMAR009263"/>
</dbReference>
<feature type="transmembrane region" description="Helical" evidence="2">
    <location>
        <begin position="300"/>
        <end position="317"/>
    </location>
</feature>
<dbReference type="STRING" id="126957.T1J6J1"/>
<dbReference type="PROSITE" id="PS50850">
    <property type="entry name" value="MFS"/>
    <property type="match status" value="1"/>
</dbReference>
<dbReference type="OMA" id="WTIELIY"/>
<dbReference type="EMBL" id="JH431878">
    <property type="status" value="NOT_ANNOTATED_CDS"/>
    <property type="molecule type" value="Genomic_DNA"/>
</dbReference>
<feature type="transmembrane region" description="Helical" evidence="2">
    <location>
        <begin position="358"/>
        <end position="380"/>
    </location>
</feature>
<feature type="domain" description="Major facilitator superfamily (MFS) profile" evidence="3">
    <location>
        <begin position="9"/>
        <end position="412"/>
    </location>
</feature>
<feature type="transmembrane region" description="Helical" evidence="2">
    <location>
        <begin position="7"/>
        <end position="26"/>
    </location>
</feature>
<proteinExistence type="predicted"/>
<dbReference type="eggNOG" id="KOG2504">
    <property type="taxonomic scope" value="Eukaryota"/>
</dbReference>
<dbReference type="InterPro" id="IPR011701">
    <property type="entry name" value="MFS"/>
</dbReference>
<keyword evidence="5" id="KW-1185">Reference proteome</keyword>
<feature type="transmembrane region" description="Helical" evidence="2">
    <location>
        <begin position="102"/>
        <end position="123"/>
    </location>
</feature>
<evidence type="ECO:0000256" key="2">
    <source>
        <dbReference type="SAM" id="Phobius"/>
    </source>
</evidence>
<dbReference type="GO" id="GO:0008028">
    <property type="term" value="F:monocarboxylic acid transmembrane transporter activity"/>
    <property type="evidence" value="ECO:0007669"/>
    <property type="project" value="TreeGrafter"/>
</dbReference>
<keyword evidence="2" id="KW-1133">Transmembrane helix</keyword>
<evidence type="ECO:0000259" key="3">
    <source>
        <dbReference type="PROSITE" id="PS50850"/>
    </source>
</evidence>
<organism evidence="4 5">
    <name type="scientific">Strigamia maritima</name>
    <name type="common">European centipede</name>
    <name type="synonym">Geophilus maritimus</name>
    <dbReference type="NCBI Taxonomy" id="126957"/>
    <lineage>
        <taxon>Eukaryota</taxon>
        <taxon>Metazoa</taxon>
        <taxon>Ecdysozoa</taxon>
        <taxon>Arthropoda</taxon>
        <taxon>Myriapoda</taxon>
        <taxon>Chilopoda</taxon>
        <taxon>Pleurostigmophora</taxon>
        <taxon>Geophilomorpha</taxon>
        <taxon>Linotaeniidae</taxon>
        <taxon>Strigamia</taxon>
    </lineage>
</organism>
<dbReference type="InterPro" id="IPR050327">
    <property type="entry name" value="Proton-linked_MCT"/>
</dbReference>
<dbReference type="Pfam" id="PF07690">
    <property type="entry name" value="MFS_1"/>
    <property type="match status" value="2"/>
</dbReference>
<keyword evidence="2" id="KW-0812">Transmembrane</keyword>
<name>T1J6J1_STRMM</name>
<reference evidence="5" key="1">
    <citation type="submission" date="2011-05" db="EMBL/GenBank/DDBJ databases">
        <authorList>
            <person name="Richards S.R."/>
            <person name="Qu J."/>
            <person name="Jiang H."/>
            <person name="Jhangiani S.N."/>
            <person name="Agravi P."/>
            <person name="Goodspeed R."/>
            <person name="Gross S."/>
            <person name="Mandapat C."/>
            <person name="Jackson L."/>
            <person name="Mathew T."/>
            <person name="Pu L."/>
            <person name="Thornton R."/>
            <person name="Saada N."/>
            <person name="Wilczek-Boney K.B."/>
            <person name="Lee S."/>
            <person name="Kovar C."/>
            <person name="Wu Y."/>
            <person name="Scherer S.E."/>
            <person name="Worley K.C."/>
            <person name="Muzny D.M."/>
            <person name="Gibbs R."/>
        </authorList>
    </citation>
    <scope>NUCLEOTIDE SEQUENCE</scope>
    <source>
        <strain evidence="5">Brora</strain>
    </source>
</reference>
<protein>
    <recommendedName>
        <fullName evidence="3">Major facilitator superfamily (MFS) profile domain-containing protein</fullName>
    </recommendedName>
</protein>
<accession>T1J6J1</accession>
<dbReference type="Gene3D" id="1.20.1250.20">
    <property type="entry name" value="MFS general substrate transporter like domains"/>
    <property type="match status" value="2"/>
</dbReference>
<dbReference type="GO" id="GO:0016020">
    <property type="term" value="C:membrane"/>
    <property type="evidence" value="ECO:0007669"/>
    <property type="project" value="UniProtKB-SubCell"/>
</dbReference>
<dbReference type="PANTHER" id="PTHR11360">
    <property type="entry name" value="MONOCARBOXYLATE TRANSPORTER"/>
    <property type="match status" value="1"/>
</dbReference>
<feature type="transmembrane region" description="Helical" evidence="2">
    <location>
        <begin position="135"/>
        <end position="155"/>
    </location>
</feature>
<evidence type="ECO:0000313" key="4">
    <source>
        <dbReference type="EnsemblMetazoa" id="SMAR009263-PA"/>
    </source>
</evidence>
<evidence type="ECO:0000313" key="5">
    <source>
        <dbReference type="Proteomes" id="UP000014500"/>
    </source>
</evidence>
<feature type="transmembrane region" description="Helical" evidence="2">
    <location>
        <begin position="46"/>
        <end position="66"/>
    </location>
</feature>
<evidence type="ECO:0000256" key="1">
    <source>
        <dbReference type="ARBA" id="ARBA00004141"/>
    </source>
</evidence>
<dbReference type="InterPro" id="IPR036259">
    <property type="entry name" value="MFS_trans_sf"/>
</dbReference>
<dbReference type="HOGENOM" id="CLU_001265_59_2_1"/>
<dbReference type="AlphaFoldDB" id="T1J6J1"/>
<feature type="transmembrane region" description="Helical" evidence="2">
    <location>
        <begin position="323"/>
        <end position="346"/>
    </location>
</feature>
<feature type="transmembrane region" description="Helical" evidence="2">
    <location>
        <begin position="78"/>
        <end position="96"/>
    </location>
</feature>
<dbReference type="PhylomeDB" id="T1J6J1"/>
<feature type="transmembrane region" description="Helical" evidence="2">
    <location>
        <begin position="226"/>
        <end position="250"/>
    </location>
</feature>
<feature type="transmembrane region" description="Helical" evidence="2">
    <location>
        <begin position="386"/>
        <end position="407"/>
    </location>
</feature>
<reference evidence="4" key="2">
    <citation type="submission" date="2015-02" db="UniProtKB">
        <authorList>
            <consortium name="EnsemblMetazoa"/>
        </authorList>
    </citation>
    <scope>IDENTIFICATION</scope>
</reference>
<dbReference type="Proteomes" id="UP000014500">
    <property type="component" value="Unassembled WGS sequence"/>
</dbReference>